<dbReference type="InterPro" id="IPR051213">
    <property type="entry name" value="START_lipid_transfer"/>
</dbReference>
<dbReference type="AlphaFoldDB" id="A0A383WI99"/>
<dbReference type="Pfam" id="PF01852">
    <property type="entry name" value="START"/>
    <property type="match status" value="1"/>
</dbReference>
<dbReference type="GO" id="GO:0008289">
    <property type="term" value="F:lipid binding"/>
    <property type="evidence" value="ECO:0007669"/>
    <property type="project" value="InterPro"/>
</dbReference>
<feature type="domain" description="START" evidence="1">
    <location>
        <begin position="87"/>
        <end position="270"/>
    </location>
</feature>
<evidence type="ECO:0000313" key="3">
    <source>
        <dbReference type="Proteomes" id="UP000256970"/>
    </source>
</evidence>
<gene>
    <name evidence="2" type="ORF">BQ4739_LOCUS17547</name>
</gene>
<accession>A0A383WI99</accession>
<dbReference type="EMBL" id="FNXT01001276">
    <property type="protein sequence ID" value="SZX77205.1"/>
    <property type="molecule type" value="Genomic_DNA"/>
</dbReference>
<evidence type="ECO:0000313" key="2">
    <source>
        <dbReference type="EMBL" id="SZX77205.1"/>
    </source>
</evidence>
<dbReference type="Proteomes" id="UP000256970">
    <property type="component" value="Unassembled WGS sequence"/>
</dbReference>
<dbReference type="OrthoDB" id="527476at2759"/>
<evidence type="ECO:0000259" key="1">
    <source>
        <dbReference type="PROSITE" id="PS50848"/>
    </source>
</evidence>
<dbReference type="PROSITE" id="PS50848">
    <property type="entry name" value="START"/>
    <property type="match status" value="1"/>
</dbReference>
<organism evidence="2 3">
    <name type="scientific">Tetradesmus obliquus</name>
    <name type="common">Green alga</name>
    <name type="synonym">Acutodesmus obliquus</name>
    <dbReference type="NCBI Taxonomy" id="3088"/>
    <lineage>
        <taxon>Eukaryota</taxon>
        <taxon>Viridiplantae</taxon>
        <taxon>Chlorophyta</taxon>
        <taxon>core chlorophytes</taxon>
        <taxon>Chlorophyceae</taxon>
        <taxon>CS clade</taxon>
        <taxon>Sphaeropleales</taxon>
        <taxon>Scenedesmaceae</taxon>
        <taxon>Tetradesmus</taxon>
    </lineage>
</organism>
<dbReference type="PANTHER" id="PTHR19308:SF14">
    <property type="entry name" value="START DOMAIN-CONTAINING PROTEIN"/>
    <property type="match status" value="1"/>
</dbReference>
<reference evidence="2 3" key="1">
    <citation type="submission" date="2016-10" db="EMBL/GenBank/DDBJ databases">
        <authorList>
            <person name="Cai Z."/>
        </authorList>
    </citation>
    <scope>NUCLEOTIDE SEQUENCE [LARGE SCALE GENOMIC DNA]</scope>
</reference>
<dbReference type="Gene3D" id="3.30.530.20">
    <property type="match status" value="1"/>
</dbReference>
<dbReference type="InterPro" id="IPR002913">
    <property type="entry name" value="START_lipid-bd_dom"/>
</dbReference>
<dbReference type="CDD" id="cd00177">
    <property type="entry name" value="START"/>
    <property type="match status" value="1"/>
</dbReference>
<name>A0A383WI99_TETOB</name>
<sequence>MSPAAVVPVGEMDMLPPRKVAPSDLKGQVAELGASGKAAPAFDYVGSIKNHPQLSDFEKQSLLWVLAQSPCFHRLIQPADIGGHAMPDWVKCTGSGMLGIQIARQDPVAPERVYKMRGIAEIPASTEVTYELVTEFEHMQKWDKMLLNLQVLERSPKQYPILRIGTFINTYGVPGMSWLFNEREFCCRGVAAHFPDGTRALAVYTPAEVHANDKGVSKPRTIRAHMGVSGYVVSPYADEARQHLGDDKCQITMVLQVDPMGSVPLPVYNTVSMMMPMNLQRVKMAAAKLKPEEKAAMQQRQLQIVAASKAEAAAAAGGKGSKGGKKAK</sequence>
<dbReference type="GO" id="GO:0005737">
    <property type="term" value="C:cytoplasm"/>
    <property type="evidence" value="ECO:0007669"/>
    <property type="project" value="UniProtKB-ARBA"/>
</dbReference>
<dbReference type="SUPFAM" id="SSF55961">
    <property type="entry name" value="Bet v1-like"/>
    <property type="match status" value="1"/>
</dbReference>
<dbReference type="InterPro" id="IPR023393">
    <property type="entry name" value="START-like_dom_sf"/>
</dbReference>
<dbReference type="PANTHER" id="PTHR19308">
    <property type="entry name" value="PHOSPHATIDYLCHOLINE TRANSFER PROTEIN"/>
    <property type="match status" value="1"/>
</dbReference>
<proteinExistence type="predicted"/>
<keyword evidence="3" id="KW-1185">Reference proteome</keyword>
<protein>
    <recommendedName>
        <fullName evidence="1">START domain-containing protein</fullName>
    </recommendedName>
</protein>